<comment type="subcellular location">
    <subcellularLocation>
        <location evidence="1">Nucleus</location>
        <location evidence="1">Nucleolus</location>
    </subcellularLocation>
</comment>
<keyword evidence="5" id="KW-0378">Hydrolase</keyword>
<evidence type="ECO:0000256" key="3">
    <source>
        <dbReference type="ARBA" id="ARBA00022553"/>
    </source>
</evidence>
<evidence type="ECO:0000256" key="6">
    <source>
        <dbReference type="ARBA" id="ARBA00022840"/>
    </source>
</evidence>
<gene>
    <name evidence="13" type="ORF">C5167_025523</name>
</gene>
<dbReference type="Gene3D" id="3.40.50.300">
    <property type="entry name" value="P-loop containing nucleotide triphosphate hydrolases"/>
    <property type="match status" value="2"/>
</dbReference>
<dbReference type="PANTHER" id="PTHR12858:SF2">
    <property type="entry name" value="RIBOSOME BIOGENESIS PROTEIN BMS1 HOMOLOG"/>
    <property type="match status" value="1"/>
</dbReference>
<dbReference type="GO" id="GO:0030686">
    <property type="term" value="C:90S preribosome"/>
    <property type="evidence" value="ECO:0007669"/>
    <property type="project" value="TreeGrafter"/>
</dbReference>
<name>A0A4Y7JRQ9_PAPSO</name>
<keyword evidence="6" id="KW-0067">ATP-binding</keyword>
<comment type="catalytic activity">
    <reaction evidence="9">
        <text>GTP + H2O = GDP + phosphate + H(+)</text>
        <dbReference type="Rhea" id="RHEA:19669"/>
        <dbReference type="ChEBI" id="CHEBI:15377"/>
        <dbReference type="ChEBI" id="CHEBI:15378"/>
        <dbReference type="ChEBI" id="CHEBI:37565"/>
        <dbReference type="ChEBI" id="CHEBI:43474"/>
        <dbReference type="ChEBI" id="CHEBI:58189"/>
    </reaction>
    <physiologicalReaction direction="left-to-right" evidence="9">
        <dbReference type="Rhea" id="RHEA:19670"/>
    </physiologicalReaction>
</comment>
<protein>
    <recommendedName>
        <fullName evidence="12">Bms1-type G domain-containing protein</fullName>
    </recommendedName>
</protein>
<evidence type="ECO:0000256" key="1">
    <source>
        <dbReference type="ARBA" id="ARBA00004604"/>
    </source>
</evidence>
<dbReference type="InterPro" id="IPR027417">
    <property type="entry name" value="P-loop_NTPase"/>
</dbReference>
<evidence type="ECO:0000256" key="5">
    <source>
        <dbReference type="ARBA" id="ARBA00022801"/>
    </source>
</evidence>
<evidence type="ECO:0000256" key="4">
    <source>
        <dbReference type="ARBA" id="ARBA00022741"/>
    </source>
</evidence>
<dbReference type="InterPro" id="IPR012948">
    <property type="entry name" value="AARP2CN"/>
</dbReference>
<proteinExistence type="inferred from homology"/>
<dbReference type="GO" id="GO:0034511">
    <property type="term" value="F:U3 snoRNA binding"/>
    <property type="evidence" value="ECO:0007669"/>
    <property type="project" value="TreeGrafter"/>
</dbReference>
<evidence type="ECO:0000256" key="11">
    <source>
        <dbReference type="SAM" id="MobiDB-lite"/>
    </source>
</evidence>
<dbReference type="PANTHER" id="PTHR12858">
    <property type="entry name" value="RIBOSOME BIOGENESIS PROTEIN"/>
    <property type="match status" value="1"/>
</dbReference>
<evidence type="ECO:0000256" key="8">
    <source>
        <dbReference type="ARBA" id="ARBA00023242"/>
    </source>
</evidence>
<dbReference type="InterPro" id="IPR007034">
    <property type="entry name" value="BMS1_TSR1_C"/>
</dbReference>
<feature type="region of interest" description="Disordered" evidence="11">
    <location>
        <begin position="1"/>
        <end position="21"/>
    </location>
</feature>
<accession>A0A4Y7JRQ9</accession>
<dbReference type="SMART" id="SM01362">
    <property type="entry name" value="DUF663"/>
    <property type="match status" value="2"/>
</dbReference>
<dbReference type="Pfam" id="PF04950">
    <property type="entry name" value="RIBIOP_C"/>
    <property type="match status" value="2"/>
</dbReference>
<evidence type="ECO:0000313" key="13">
    <source>
        <dbReference type="EMBL" id="RZC63774.1"/>
    </source>
</evidence>
<dbReference type="EMBL" id="CM010719">
    <property type="protein sequence ID" value="RZC63774.1"/>
    <property type="molecule type" value="Genomic_DNA"/>
</dbReference>
<dbReference type="GO" id="GO:0005654">
    <property type="term" value="C:nucleoplasm"/>
    <property type="evidence" value="ECO:0007669"/>
    <property type="project" value="UniProtKB-ARBA"/>
</dbReference>
<keyword evidence="14" id="KW-1185">Reference proteome</keyword>
<evidence type="ECO:0000313" key="14">
    <source>
        <dbReference type="Proteomes" id="UP000316621"/>
    </source>
</evidence>
<evidence type="ECO:0000256" key="2">
    <source>
        <dbReference type="ARBA" id="ARBA00022517"/>
    </source>
</evidence>
<evidence type="ECO:0000259" key="12">
    <source>
        <dbReference type="PROSITE" id="PS51714"/>
    </source>
</evidence>
<dbReference type="GO" id="GO:0005524">
    <property type="term" value="F:ATP binding"/>
    <property type="evidence" value="ECO:0007669"/>
    <property type="project" value="UniProtKB-KW"/>
</dbReference>
<keyword evidence="3" id="KW-0597">Phosphoprotein</keyword>
<dbReference type="SUPFAM" id="SSF52540">
    <property type="entry name" value="P-loop containing nucleoside triphosphate hydrolases"/>
    <property type="match status" value="2"/>
</dbReference>
<feature type="compositionally biased region" description="Polar residues" evidence="11">
    <location>
        <begin position="8"/>
        <end position="17"/>
    </location>
</feature>
<keyword evidence="7" id="KW-0342">GTP-binding</keyword>
<comment type="similarity">
    <text evidence="10">Belongs to the TRAFAC class translation factor GTPase superfamily. Bms1-like GTPase family. BMS1 subfamily.</text>
</comment>
<dbReference type="GO" id="GO:0032040">
    <property type="term" value="C:small-subunit processome"/>
    <property type="evidence" value="ECO:0007669"/>
    <property type="project" value="UniProtKB-ARBA"/>
</dbReference>
<reference evidence="13 14" key="1">
    <citation type="journal article" date="2018" name="Science">
        <title>The opium poppy genome and morphinan production.</title>
        <authorList>
            <person name="Guo L."/>
            <person name="Winzer T."/>
            <person name="Yang X."/>
            <person name="Li Y."/>
            <person name="Ning Z."/>
            <person name="He Z."/>
            <person name="Teodor R."/>
            <person name="Lu Y."/>
            <person name="Bowser T.A."/>
            <person name="Graham I.A."/>
            <person name="Ye K."/>
        </authorList>
    </citation>
    <scope>NUCLEOTIDE SEQUENCE [LARGE SCALE GENOMIC DNA]</scope>
    <source>
        <strain evidence="14">cv. HN1</strain>
        <tissue evidence="13">Leaves</tissue>
    </source>
</reference>
<dbReference type="AlphaFoldDB" id="A0A4Y7JRQ9"/>
<dbReference type="STRING" id="3469.A0A4Y7JRQ9"/>
<dbReference type="InterPro" id="IPR030387">
    <property type="entry name" value="G_Bms1/Tsr1_dom"/>
</dbReference>
<dbReference type="PROSITE" id="PS51714">
    <property type="entry name" value="G_BMS1"/>
    <property type="match status" value="2"/>
</dbReference>
<dbReference type="Pfam" id="PF08142">
    <property type="entry name" value="AARP2CN"/>
    <property type="match status" value="2"/>
</dbReference>
<dbReference type="GO" id="GO:0000479">
    <property type="term" value="P:endonucleolytic cleavage of tricistronic rRNA transcript (SSU-rRNA, 5.8S rRNA, LSU-rRNA)"/>
    <property type="evidence" value="ECO:0007669"/>
    <property type="project" value="TreeGrafter"/>
</dbReference>
<evidence type="ECO:0000256" key="10">
    <source>
        <dbReference type="ARBA" id="ARBA00061391"/>
    </source>
</evidence>
<evidence type="ECO:0000256" key="9">
    <source>
        <dbReference type="ARBA" id="ARBA00049117"/>
    </source>
</evidence>
<dbReference type="SMART" id="SM00785">
    <property type="entry name" value="AARP2CN"/>
    <property type="match status" value="2"/>
</dbReference>
<keyword evidence="4" id="KW-0547">Nucleotide-binding</keyword>
<keyword evidence="8" id="KW-0539">Nucleus</keyword>
<feature type="domain" description="Bms1-type G" evidence="12">
    <location>
        <begin position="34"/>
        <end position="198"/>
    </location>
</feature>
<keyword evidence="2" id="KW-0690">Ribosome biogenesis</keyword>
<dbReference type="InterPro" id="IPR039761">
    <property type="entry name" value="Bms1/Tsr1"/>
</dbReference>
<dbReference type="GO" id="GO:0003924">
    <property type="term" value="F:GTPase activity"/>
    <property type="evidence" value="ECO:0007669"/>
    <property type="project" value="TreeGrafter"/>
</dbReference>
<sequence length="1240" mass="141312">MTKRVMTVETQSQAATTDQKEVQLQHDLEEEEPVPYVVLVQGPPKVGKSMLIKSLVKFFTMHHLDNVRGPITVVSGKHRRLQFVECPNDVNGMIDAAKYADLVLFCIDASYGFEMETFEFFNLLQVHGFPNVIGVLSHLDKIKCDGQLKVTKQRLSRQFRNEIYGGAELFYLSRLDNGMYMDDEIHNLAMFISVMKFNPLSWQTAHPYVLVDHFEDVTSPERVQIDNKCDRNIVMYGYLRGSNFKRGTKVHIAGAGDFPVYGITSLADPCSLPIAAKMKGVNDKERLFYAPMSGLWGLLYDKDAEYVDERNDNDEVTRSEIEGFRAGTYLKLEVHDVPFEMTKNIDPNCPILVGGISLEDENVGYMQARLKRHSWHRKLLKTRDPIIVSAGWRRYQTRPIYAQEDGGNRLHRIDSTPEHTDCLAMFWGPLAPLDTGFVAVHNLAGNKAAFRISAMGVILDFTQAAEIVAKILKKCNQVGTPLQTFKKTAPIKDMFTSDLEIDWFKDAAIQTARVRGNVEKSQAATTDQKEVQLQHDLEEEEPVPYVVLVQGPPKVGKSMLIKSLVKFFTMHHLDNVRGPITVVSGKHRRLQFVECPNDVNGMIDAAKYADLVLFCIDASYGFEMETFEFFNLLQVHGFPNVIGVLSHLDKIKCDGQLKVTKQRLSRQFRNEIYGGAELFYLSRLDNGMYMDDEIHNLAMFISVMKFNPLSWQTAHPYVLVDHFEDVTSPERVQIDNKCDRNIVMYGYLRGSNFKRGTKVHIAGAGDFPVYGITSLADPCSLPIAAKMKGVNDKERLFYAPMSGLWGLLYDKDAEYVDERNDNDEVTRSEIEGFRAGTYLKLEVHDVPFEMTKNIDPNCPILVGGISLEDENVGYMQARLKRHSWHRKLLKTRDPIIVSAGWRRYQTRPIYAQEDGGNRLHRIDSTPEHTDCLAMFWGPLAPLDTGFVAVHNLAGNKAAFRISAMGVILDFTQAAEIVAKILKKCNQVGTPLQTFKKTAPIKDMFTSDLEIDWFKDAAIQTARVRGNVEKAAKKKLVSELIRKGDQRREGIASCSFQHKISLCDKVFMRVWKQVSELKDSGDCTGQGMESVGELKDSLNKVDPARRQQTITQRRGVVFAEKKKNTGNRICKEYQCKRRPKECKELSEKEREFMLECRRRLRELDRTKEEPKSSPYCRLMCKNVTPARVRHPIVLSVFLLASENTSLENSRNSTAELHYAKEKHYDLFADQRLYSFLQEFSH</sequence>
<dbReference type="GO" id="GO:0000462">
    <property type="term" value="P:maturation of SSU-rRNA from tricistronic rRNA transcript (SSU-rRNA, 5.8S rRNA, LSU-rRNA)"/>
    <property type="evidence" value="ECO:0007669"/>
    <property type="project" value="TreeGrafter"/>
</dbReference>
<organism evidence="13 14">
    <name type="scientific">Papaver somniferum</name>
    <name type="common">Opium poppy</name>
    <dbReference type="NCBI Taxonomy" id="3469"/>
    <lineage>
        <taxon>Eukaryota</taxon>
        <taxon>Viridiplantae</taxon>
        <taxon>Streptophyta</taxon>
        <taxon>Embryophyta</taxon>
        <taxon>Tracheophyta</taxon>
        <taxon>Spermatophyta</taxon>
        <taxon>Magnoliopsida</taxon>
        <taxon>Ranunculales</taxon>
        <taxon>Papaveraceae</taxon>
        <taxon>Papaveroideae</taxon>
        <taxon>Papaver</taxon>
    </lineage>
</organism>
<evidence type="ECO:0000256" key="7">
    <source>
        <dbReference type="ARBA" id="ARBA00023134"/>
    </source>
</evidence>
<dbReference type="GO" id="GO:0005525">
    <property type="term" value="F:GTP binding"/>
    <property type="evidence" value="ECO:0007669"/>
    <property type="project" value="UniProtKB-KW"/>
</dbReference>
<dbReference type="FunFam" id="3.40.50.300:FF:000105">
    <property type="entry name" value="BMS1 ribosome biogenesis factor"/>
    <property type="match status" value="2"/>
</dbReference>
<dbReference type="Gramene" id="RZC63774">
    <property type="protein sequence ID" value="RZC63774"/>
    <property type="gene ID" value="C5167_025523"/>
</dbReference>
<feature type="domain" description="Bms1-type G" evidence="12">
    <location>
        <begin position="543"/>
        <end position="707"/>
    </location>
</feature>
<dbReference type="Proteomes" id="UP000316621">
    <property type="component" value="Chromosome 5"/>
</dbReference>